<accession>A0ABY7DAI8</accession>
<dbReference type="Proteomes" id="UP001164746">
    <property type="component" value="Chromosome 1"/>
</dbReference>
<dbReference type="PANTHER" id="PTHR24104">
    <property type="entry name" value="E3 UBIQUITIN-PROTEIN LIGASE NHLRC1-RELATED"/>
    <property type="match status" value="1"/>
</dbReference>
<dbReference type="SUPFAM" id="SSF57845">
    <property type="entry name" value="B-box zinc-binding domain"/>
    <property type="match status" value="1"/>
</dbReference>
<dbReference type="InterPro" id="IPR050952">
    <property type="entry name" value="TRIM-NHL_E3_ligases"/>
</dbReference>
<protein>
    <recommendedName>
        <fullName evidence="3">B box-type domain-containing protein</fullName>
    </recommendedName>
</protein>
<organism evidence="1 2">
    <name type="scientific">Mya arenaria</name>
    <name type="common">Soft-shell clam</name>
    <dbReference type="NCBI Taxonomy" id="6604"/>
    <lineage>
        <taxon>Eukaryota</taxon>
        <taxon>Metazoa</taxon>
        <taxon>Spiralia</taxon>
        <taxon>Lophotrochozoa</taxon>
        <taxon>Mollusca</taxon>
        <taxon>Bivalvia</taxon>
        <taxon>Autobranchia</taxon>
        <taxon>Heteroconchia</taxon>
        <taxon>Euheterodonta</taxon>
        <taxon>Imparidentia</taxon>
        <taxon>Neoheterodontei</taxon>
        <taxon>Myida</taxon>
        <taxon>Myoidea</taxon>
        <taxon>Myidae</taxon>
        <taxon>Mya</taxon>
    </lineage>
</organism>
<reference evidence="1" key="1">
    <citation type="submission" date="2022-11" db="EMBL/GenBank/DDBJ databases">
        <title>Centuries of genome instability and evolution in soft-shell clam transmissible cancer (bioRxiv).</title>
        <authorList>
            <person name="Hart S.F.M."/>
            <person name="Yonemitsu M.A."/>
            <person name="Giersch R.M."/>
            <person name="Beal B.F."/>
            <person name="Arriagada G."/>
            <person name="Davis B.W."/>
            <person name="Ostrander E.A."/>
            <person name="Goff S.P."/>
            <person name="Metzger M.J."/>
        </authorList>
    </citation>
    <scope>NUCLEOTIDE SEQUENCE</scope>
    <source>
        <strain evidence="1">MELC-2E11</strain>
        <tissue evidence="1">Siphon/mantle</tissue>
    </source>
</reference>
<dbReference type="Gene3D" id="3.30.160.60">
    <property type="entry name" value="Classic Zinc Finger"/>
    <property type="match status" value="1"/>
</dbReference>
<dbReference type="CDD" id="cd19756">
    <property type="entry name" value="Bbox2"/>
    <property type="match status" value="1"/>
</dbReference>
<evidence type="ECO:0000313" key="1">
    <source>
        <dbReference type="EMBL" id="WAQ94681.1"/>
    </source>
</evidence>
<name>A0ABY7DAI8_MYAAR</name>
<sequence>MMTSSMKLQCSSCLRKEDFIGETKPVVKYCIQCNENMCKMCFKDHIKANTSADVKHDYLGPSNVQLGATMCPKHPDNHVDMHCADHHVFTCGACVVLEHSKCENVIDLHEEIQGDKDSATKFASEIEAMKKEIMCLVDLKTKAKSRNRKATAAALACVRNFRQSVEKAFDKLEKSTVDEINSFCLEHDDKIEQEIRKLETQRRVVDLQMSSYLNKPDTNTTNAIDHAVNLYHCRKSLEESSRLCTEVRCSGTTELSQFQISEPLEKYLAGLISLGEFVRTKRNKRQVITIERMHLDLDTQSEIGILSPTALQTGRIVITDSENKEIKIFDESCSVIKTISLFSALEGHKGDSDKLSCEPHAVCRLDDDKIAVSLERDKTIAIIKFTLPAYDVSDVSLVNVDEFCRGIAYNSLFDEIYCCCGGGTFLGEGLGQLMIFTGSGKYLRTVKTEKGVKKPLFACPRDVAVNSIGSQIFVADTVKGILVLDRKGELLRVFTTTELEEPYGVCVDFSDNIYVCGHLSNNVIMLDESMDISDVLVQESDGVLSPQAICVLPWNSKIMIVLNNSLDVMFLSKCKKTA</sequence>
<dbReference type="SUPFAM" id="SSF101898">
    <property type="entry name" value="NHL repeat"/>
    <property type="match status" value="1"/>
</dbReference>
<keyword evidence="2" id="KW-1185">Reference proteome</keyword>
<gene>
    <name evidence="1" type="ORF">MAR_007152</name>
</gene>
<evidence type="ECO:0008006" key="3">
    <source>
        <dbReference type="Google" id="ProtNLM"/>
    </source>
</evidence>
<proteinExistence type="predicted"/>
<dbReference type="PANTHER" id="PTHR24104:SF25">
    <property type="entry name" value="PROTEIN LIN-41"/>
    <property type="match status" value="1"/>
</dbReference>
<evidence type="ECO:0000313" key="2">
    <source>
        <dbReference type="Proteomes" id="UP001164746"/>
    </source>
</evidence>
<dbReference type="EMBL" id="CP111012">
    <property type="protein sequence ID" value="WAQ94681.1"/>
    <property type="molecule type" value="Genomic_DNA"/>
</dbReference>
<dbReference type="Gene3D" id="2.120.10.30">
    <property type="entry name" value="TolB, C-terminal domain"/>
    <property type="match status" value="1"/>
</dbReference>
<dbReference type="InterPro" id="IPR011042">
    <property type="entry name" value="6-blade_b-propeller_TolB-like"/>
</dbReference>